<organism evidence="1 2">
    <name type="scientific">Salmonella phage 35</name>
    <dbReference type="NCBI Taxonomy" id="1654888"/>
    <lineage>
        <taxon>Viruses</taxon>
        <taxon>Duplodnaviria</taxon>
        <taxon>Heunggongvirae</taxon>
        <taxon>Uroviricota</taxon>
        <taxon>Caudoviricetes</taxon>
        <taxon>Casjensviridae</taxon>
        <taxon>Chivirus</taxon>
        <taxon>Chivirus cv35</taxon>
    </lineage>
</organism>
<dbReference type="Proteomes" id="UP000224329">
    <property type="component" value="Segment"/>
</dbReference>
<protein>
    <submittedName>
        <fullName evidence="1">Uncharacterized protein</fullName>
    </submittedName>
</protein>
<gene>
    <name evidence="1" type="ORF">SP35_8</name>
</gene>
<evidence type="ECO:0000313" key="1">
    <source>
        <dbReference type="EMBL" id="AKJ74071.1"/>
    </source>
</evidence>
<sequence>MAEPIIRESKVEKRCCEYAQGRGWWVSKFTAPGKKPSRIAC</sequence>
<proteinExistence type="predicted"/>
<dbReference type="EMBL" id="KR296689">
    <property type="protein sequence ID" value="AKJ74071.1"/>
    <property type="molecule type" value="Genomic_DNA"/>
</dbReference>
<keyword evidence="2" id="KW-1185">Reference proteome</keyword>
<accession>A0A0N7CFH9</accession>
<reference evidence="1 2" key="1">
    <citation type="journal article" date="2016" name="Virus Genes">
        <title>Genomic characterization of Salmonella bacteriophages isolated from India.</title>
        <authorList>
            <person name="Karpe Y.A."/>
            <person name="Kanade G.D."/>
            <person name="Pingale K.D."/>
            <person name="Arankalle V.A."/>
            <person name="Banerjee K."/>
        </authorList>
    </citation>
    <scope>NUCLEOTIDE SEQUENCE [LARGE SCALE GENOMIC DNA]</scope>
</reference>
<name>A0A0N7CFH9_9CAUD</name>
<evidence type="ECO:0000313" key="2">
    <source>
        <dbReference type="Proteomes" id="UP000224329"/>
    </source>
</evidence>